<keyword evidence="3" id="KW-1185">Reference proteome</keyword>
<dbReference type="AlphaFoldDB" id="A0A7I8IDW6"/>
<accession>A0A7I8IDW6</accession>
<protein>
    <submittedName>
        <fullName evidence="1">Uncharacterized protein</fullName>
    </submittedName>
</protein>
<dbReference type="EMBL" id="LR743589">
    <property type="protein sequence ID" value="CAA2616283.1"/>
    <property type="molecule type" value="Genomic_DNA"/>
</dbReference>
<gene>
    <name evidence="1" type="ORF">SI7747_02002506</name>
    <name evidence="2" type="ORF">SI8410_02002693</name>
</gene>
<dbReference type="EMBL" id="LR746265">
    <property type="protein sequence ID" value="CAA7391380.1"/>
    <property type="molecule type" value="Genomic_DNA"/>
</dbReference>
<evidence type="ECO:0000313" key="1">
    <source>
        <dbReference type="EMBL" id="CAA2616283.1"/>
    </source>
</evidence>
<name>A0A7I8IDW6_SPIIN</name>
<evidence type="ECO:0000313" key="2">
    <source>
        <dbReference type="EMBL" id="CAA7391380.1"/>
    </source>
</evidence>
<reference evidence="1" key="1">
    <citation type="submission" date="2019-12" db="EMBL/GenBank/DDBJ databases">
        <authorList>
            <person name="Scholz U."/>
            <person name="Mascher M."/>
            <person name="Fiebig A."/>
        </authorList>
    </citation>
    <scope>NUCLEOTIDE SEQUENCE</scope>
</reference>
<sequence length="92" mass="9866">MAELYLTSSGPFSRREAKQRRALESVMFLQMLGWPLASSARALAAIAFIAAFVSGSSDSLPLRLAPDEDPCGCCWCERWPFPAGCTAAASPP</sequence>
<proteinExistence type="predicted"/>
<evidence type="ECO:0000313" key="3">
    <source>
        <dbReference type="Proteomes" id="UP000663760"/>
    </source>
</evidence>
<organism evidence="1">
    <name type="scientific">Spirodela intermedia</name>
    <name type="common">Intermediate duckweed</name>
    <dbReference type="NCBI Taxonomy" id="51605"/>
    <lineage>
        <taxon>Eukaryota</taxon>
        <taxon>Viridiplantae</taxon>
        <taxon>Streptophyta</taxon>
        <taxon>Embryophyta</taxon>
        <taxon>Tracheophyta</taxon>
        <taxon>Spermatophyta</taxon>
        <taxon>Magnoliopsida</taxon>
        <taxon>Liliopsida</taxon>
        <taxon>Araceae</taxon>
        <taxon>Lemnoideae</taxon>
        <taxon>Spirodela</taxon>
    </lineage>
</organism>
<dbReference type="Proteomes" id="UP000663760">
    <property type="component" value="Chromosome 2"/>
</dbReference>